<keyword evidence="1" id="KW-0472">Membrane</keyword>
<dbReference type="Proteomes" id="UP000184368">
    <property type="component" value="Unassembled WGS sequence"/>
</dbReference>
<evidence type="ECO:0000313" key="2">
    <source>
        <dbReference type="EMBL" id="SHE30040.1"/>
    </source>
</evidence>
<feature type="transmembrane region" description="Helical" evidence="1">
    <location>
        <begin position="45"/>
        <end position="64"/>
    </location>
</feature>
<keyword evidence="1" id="KW-0812">Transmembrane</keyword>
<keyword evidence="3" id="KW-1185">Reference proteome</keyword>
<dbReference type="RefSeq" id="WP_073038933.1">
    <property type="nucleotide sequence ID" value="NZ_FQUO01000001.1"/>
</dbReference>
<name>A0A1M4SCV4_9BACT</name>
<gene>
    <name evidence="2" type="ORF">SAMN05444008_10178</name>
</gene>
<accession>A0A1M4SCV4</accession>
<sequence>MKRGVMDKDKKSFVRVWAVQQVRRFANMLQARLTNRSFAWQKRALVVYCLVALCTSAAVSYWSLVHPSTSAIEVVPIKILPALPPALPAPIISEEEYQRIHHWRLQLDSMDLVNRQNHTALEVTGIWTLRDSLLYLEDLYQQQFK</sequence>
<dbReference type="STRING" id="1302690.BUE76_23250"/>
<evidence type="ECO:0000313" key="3">
    <source>
        <dbReference type="Proteomes" id="UP000184368"/>
    </source>
</evidence>
<dbReference type="OrthoDB" id="670725at2"/>
<organism evidence="2 3">
    <name type="scientific">Cnuella takakiae</name>
    <dbReference type="NCBI Taxonomy" id="1302690"/>
    <lineage>
        <taxon>Bacteria</taxon>
        <taxon>Pseudomonadati</taxon>
        <taxon>Bacteroidota</taxon>
        <taxon>Chitinophagia</taxon>
        <taxon>Chitinophagales</taxon>
        <taxon>Chitinophagaceae</taxon>
        <taxon>Cnuella</taxon>
    </lineage>
</organism>
<dbReference type="AlphaFoldDB" id="A0A1M4SCV4"/>
<protein>
    <submittedName>
        <fullName evidence="2">Uncharacterized protein</fullName>
    </submittedName>
</protein>
<evidence type="ECO:0000256" key="1">
    <source>
        <dbReference type="SAM" id="Phobius"/>
    </source>
</evidence>
<reference evidence="2 3" key="1">
    <citation type="submission" date="2016-11" db="EMBL/GenBank/DDBJ databases">
        <authorList>
            <person name="Jaros S."/>
            <person name="Januszkiewicz K."/>
            <person name="Wedrychowicz H."/>
        </authorList>
    </citation>
    <scope>NUCLEOTIDE SEQUENCE [LARGE SCALE GENOMIC DNA]</scope>
    <source>
        <strain evidence="2 3">DSM 26897</strain>
    </source>
</reference>
<proteinExistence type="predicted"/>
<dbReference type="EMBL" id="FQUO01000001">
    <property type="protein sequence ID" value="SHE30040.1"/>
    <property type="molecule type" value="Genomic_DNA"/>
</dbReference>
<keyword evidence="1" id="KW-1133">Transmembrane helix</keyword>